<name>A0ABQ9GJF2_9NEOP</name>
<comment type="caution">
    <text evidence="2">The sequence shown here is derived from an EMBL/GenBank/DDBJ whole genome shotgun (WGS) entry which is preliminary data.</text>
</comment>
<accession>A0ABQ9GJF2</accession>
<evidence type="ECO:0000313" key="2">
    <source>
        <dbReference type="EMBL" id="KAJ8872163.1"/>
    </source>
</evidence>
<evidence type="ECO:0000256" key="1">
    <source>
        <dbReference type="SAM" id="MobiDB-lite"/>
    </source>
</evidence>
<dbReference type="Proteomes" id="UP001159363">
    <property type="component" value="Chromosome 10"/>
</dbReference>
<proteinExistence type="predicted"/>
<keyword evidence="3" id="KW-1185">Reference proteome</keyword>
<gene>
    <name evidence="2" type="ORF">PR048_025765</name>
</gene>
<organism evidence="2 3">
    <name type="scientific">Dryococelus australis</name>
    <dbReference type="NCBI Taxonomy" id="614101"/>
    <lineage>
        <taxon>Eukaryota</taxon>
        <taxon>Metazoa</taxon>
        <taxon>Ecdysozoa</taxon>
        <taxon>Arthropoda</taxon>
        <taxon>Hexapoda</taxon>
        <taxon>Insecta</taxon>
        <taxon>Pterygota</taxon>
        <taxon>Neoptera</taxon>
        <taxon>Polyneoptera</taxon>
        <taxon>Phasmatodea</taxon>
        <taxon>Verophasmatodea</taxon>
        <taxon>Anareolatae</taxon>
        <taxon>Phasmatidae</taxon>
        <taxon>Eurycanthinae</taxon>
        <taxon>Dryococelus</taxon>
    </lineage>
</organism>
<protein>
    <submittedName>
        <fullName evidence="2">Uncharacterized protein</fullName>
    </submittedName>
</protein>
<sequence length="494" mass="54581">MKLLRPPSEPPRHPYTTPGGIIRRALSGRVGLAVHNNASESLVTVCQSHPVSPSQAATSIAPSATFNIRSVDAPPASAGVGRLSLDFSENLRSSPDVDYSPRRSLSGGHPPPPRSSSRNPNRWEKEERFDTSFLGGVPSTVQARRKVASGRKQASRRQWKTWRVCSVSSELIVVTIWFQPFQTFFSYRFQYCDMGDSNTCTQRPIALMRKALNQRAVLPLSCFLDFKTDVNTWFDCTGEILGALNIGAKRGRGERESPEKTPTTIVIVRHDSQVRKYGSDPARYRTWLTLMGGEEKGQDLLPGRLAARQAVKYYGAARASWNRCDCIATPNRSSFPLSLETHYPFHRGPGTVHSAAGSCNSSVGQSSAGAKHPSTSLKVVHDQPQKKFAAPPLHAYILTGTLNGMRPVNPSYVQSQQAGRRYTTYVSILWSQVLLYSSFYGGQFIRTPTITRGRFVWSCFAGRRPVKGLDVSKSLAAPLRAFYELTLAVSLLDE</sequence>
<reference evidence="2 3" key="1">
    <citation type="submission" date="2023-02" db="EMBL/GenBank/DDBJ databases">
        <title>LHISI_Scaffold_Assembly.</title>
        <authorList>
            <person name="Stuart O.P."/>
            <person name="Cleave R."/>
            <person name="Magrath M.J.L."/>
            <person name="Mikheyev A.S."/>
        </authorList>
    </citation>
    <scope>NUCLEOTIDE SEQUENCE [LARGE SCALE GENOMIC DNA]</scope>
    <source>
        <strain evidence="2">Daus_M_001</strain>
        <tissue evidence="2">Leg muscle</tissue>
    </source>
</reference>
<feature type="region of interest" description="Disordered" evidence="1">
    <location>
        <begin position="92"/>
        <end position="122"/>
    </location>
</feature>
<evidence type="ECO:0000313" key="3">
    <source>
        <dbReference type="Proteomes" id="UP001159363"/>
    </source>
</evidence>
<dbReference type="EMBL" id="JARBHB010000011">
    <property type="protein sequence ID" value="KAJ8872163.1"/>
    <property type="molecule type" value="Genomic_DNA"/>
</dbReference>